<dbReference type="Proteomes" id="UP001234178">
    <property type="component" value="Unassembled WGS sequence"/>
</dbReference>
<evidence type="ECO:0000313" key="3">
    <source>
        <dbReference type="EMBL" id="KAK4005116.1"/>
    </source>
</evidence>
<comment type="caution">
    <text evidence="1">Lacks conserved residue(s) required for the propagation of feature annotation.</text>
</comment>
<feature type="domain" description="EGF-like" evidence="2">
    <location>
        <begin position="12"/>
        <end position="50"/>
    </location>
</feature>
<dbReference type="EMBL" id="JAOYFB010000001">
    <property type="protein sequence ID" value="KAK4005116.1"/>
    <property type="molecule type" value="Genomic_DNA"/>
</dbReference>
<reference evidence="3 4" key="1">
    <citation type="journal article" date="2023" name="Nucleic Acids Res.">
        <title>The hologenome of Daphnia magna reveals possible DNA methylation and microbiome-mediated evolution of the host genome.</title>
        <authorList>
            <person name="Chaturvedi A."/>
            <person name="Li X."/>
            <person name="Dhandapani V."/>
            <person name="Marshall H."/>
            <person name="Kissane S."/>
            <person name="Cuenca-Cambronero M."/>
            <person name="Asole G."/>
            <person name="Calvet F."/>
            <person name="Ruiz-Romero M."/>
            <person name="Marangio P."/>
            <person name="Guigo R."/>
            <person name="Rago D."/>
            <person name="Mirbahai L."/>
            <person name="Eastwood N."/>
            <person name="Colbourne J.K."/>
            <person name="Zhou J."/>
            <person name="Mallon E."/>
            <person name="Orsini L."/>
        </authorList>
    </citation>
    <scope>NUCLEOTIDE SEQUENCE [LARGE SCALE GENOMIC DNA]</scope>
    <source>
        <strain evidence="3">LRV0_1</strain>
    </source>
</reference>
<dbReference type="Pfam" id="PF00008">
    <property type="entry name" value="EGF"/>
    <property type="match status" value="1"/>
</dbReference>
<comment type="caution">
    <text evidence="3">The sequence shown here is derived from an EMBL/GenBank/DDBJ whole genome shotgun (WGS) entry which is preliminary data.</text>
</comment>
<keyword evidence="4" id="KW-1185">Reference proteome</keyword>
<sequence>MESTNQGVRVSQFDMCVQHDPCQHGGICINTDTGPVCECRNLDYDGPFCEKGKRELIDNIRKY</sequence>
<dbReference type="SUPFAM" id="SSF57196">
    <property type="entry name" value="EGF/Laminin"/>
    <property type="match status" value="1"/>
</dbReference>
<dbReference type="InterPro" id="IPR000742">
    <property type="entry name" value="EGF"/>
</dbReference>
<dbReference type="PROSITE" id="PS50026">
    <property type="entry name" value="EGF_3"/>
    <property type="match status" value="1"/>
</dbReference>
<evidence type="ECO:0000313" key="4">
    <source>
        <dbReference type="Proteomes" id="UP001234178"/>
    </source>
</evidence>
<name>A0ABQ9YWW0_9CRUS</name>
<evidence type="ECO:0000259" key="2">
    <source>
        <dbReference type="PROSITE" id="PS50026"/>
    </source>
</evidence>
<accession>A0ABQ9YWW0</accession>
<dbReference type="Gene3D" id="2.10.25.10">
    <property type="entry name" value="Laminin"/>
    <property type="match status" value="1"/>
</dbReference>
<evidence type="ECO:0000256" key="1">
    <source>
        <dbReference type="PROSITE-ProRule" id="PRU00076"/>
    </source>
</evidence>
<organism evidence="3 4">
    <name type="scientific">Daphnia magna</name>
    <dbReference type="NCBI Taxonomy" id="35525"/>
    <lineage>
        <taxon>Eukaryota</taxon>
        <taxon>Metazoa</taxon>
        <taxon>Ecdysozoa</taxon>
        <taxon>Arthropoda</taxon>
        <taxon>Crustacea</taxon>
        <taxon>Branchiopoda</taxon>
        <taxon>Diplostraca</taxon>
        <taxon>Cladocera</taxon>
        <taxon>Anomopoda</taxon>
        <taxon>Daphniidae</taxon>
        <taxon>Daphnia</taxon>
    </lineage>
</organism>
<protein>
    <recommendedName>
        <fullName evidence="2">EGF-like domain-containing protein</fullName>
    </recommendedName>
</protein>
<keyword evidence="1" id="KW-0245">EGF-like domain</keyword>
<gene>
    <name evidence="3" type="ORF">OUZ56_006836</name>
</gene>
<dbReference type="CDD" id="cd00054">
    <property type="entry name" value="EGF_CA"/>
    <property type="match status" value="1"/>
</dbReference>
<proteinExistence type="predicted"/>